<dbReference type="Proteomes" id="UP000593562">
    <property type="component" value="Unassembled WGS sequence"/>
</dbReference>
<keyword evidence="4" id="KW-1185">Reference proteome</keyword>
<keyword evidence="2" id="KW-1133">Transmembrane helix</keyword>
<sequence length="173" mass="19964">MASRVFSALKRGFLRPQSSSFMNFRSQVLIFNRTSSCINPPPLIHRLIDVKFMHHGSHREDKEREWERRMDSISAGIAEVHKMNYSPEANAKLEELMRQVENAKAALNQSTKDWKLGYEDLRQKIGKETKAFFDESIDIFELIVRSALAIVLILSTVMMIVLFCKCVVGIFKL</sequence>
<feature type="coiled-coil region" evidence="1">
    <location>
        <begin position="86"/>
        <end position="113"/>
    </location>
</feature>
<keyword evidence="1" id="KW-0175">Coiled coil</keyword>
<name>A0A7J7DIB1_TRIWF</name>
<evidence type="ECO:0000313" key="3">
    <source>
        <dbReference type="EMBL" id="KAF5746110.1"/>
    </source>
</evidence>
<dbReference type="InParanoid" id="A0A7J7DIB1"/>
<evidence type="ECO:0008006" key="5">
    <source>
        <dbReference type="Google" id="ProtNLM"/>
    </source>
</evidence>
<protein>
    <recommendedName>
        <fullName evidence="5">Transmembrane protein</fullName>
    </recommendedName>
</protein>
<keyword evidence="2" id="KW-0812">Transmembrane</keyword>
<organism evidence="3 4">
    <name type="scientific">Tripterygium wilfordii</name>
    <name type="common">Thunder God vine</name>
    <dbReference type="NCBI Taxonomy" id="458696"/>
    <lineage>
        <taxon>Eukaryota</taxon>
        <taxon>Viridiplantae</taxon>
        <taxon>Streptophyta</taxon>
        <taxon>Embryophyta</taxon>
        <taxon>Tracheophyta</taxon>
        <taxon>Spermatophyta</taxon>
        <taxon>Magnoliopsida</taxon>
        <taxon>eudicotyledons</taxon>
        <taxon>Gunneridae</taxon>
        <taxon>Pentapetalae</taxon>
        <taxon>rosids</taxon>
        <taxon>fabids</taxon>
        <taxon>Celastrales</taxon>
        <taxon>Celastraceae</taxon>
        <taxon>Tripterygium</taxon>
    </lineage>
</organism>
<evidence type="ECO:0000256" key="2">
    <source>
        <dbReference type="SAM" id="Phobius"/>
    </source>
</evidence>
<proteinExistence type="predicted"/>
<reference evidence="3 4" key="1">
    <citation type="journal article" date="2020" name="Nat. Commun.">
        <title>Genome of Tripterygium wilfordii and identification of cytochrome P450 involved in triptolide biosynthesis.</title>
        <authorList>
            <person name="Tu L."/>
            <person name="Su P."/>
            <person name="Zhang Z."/>
            <person name="Gao L."/>
            <person name="Wang J."/>
            <person name="Hu T."/>
            <person name="Zhou J."/>
            <person name="Zhang Y."/>
            <person name="Zhao Y."/>
            <person name="Liu Y."/>
            <person name="Song Y."/>
            <person name="Tong Y."/>
            <person name="Lu Y."/>
            <person name="Yang J."/>
            <person name="Xu C."/>
            <person name="Jia M."/>
            <person name="Peters R.J."/>
            <person name="Huang L."/>
            <person name="Gao W."/>
        </authorList>
    </citation>
    <scope>NUCLEOTIDE SEQUENCE [LARGE SCALE GENOMIC DNA]</scope>
    <source>
        <strain evidence="4">cv. XIE 37</strain>
        <tissue evidence="3">Leaf</tissue>
    </source>
</reference>
<evidence type="ECO:0000313" key="4">
    <source>
        <dbReference type="Proteomes" id="UP000593562"/>
    </source>
</evidence>
<feature type="transmembrane region" description="Helical" evidence="2">
    <location>
        <begin position="147"/>
        <end position="171"/>
    </location>
</feature>
<comment type="caution">
    <text evidence="3">The sequence shown here is derived from an EMBL/GenBank/DDBJ whole genome shotgun (WGS) entry which is preliminary data.</text>
</comment>
<dbReference type="EMBL" id="JAAARO010000006">
    <property type="protein sequence ID" value="KAF5746110.1"/>
    <property type="molecule type" value="Genomic_DNA"/>
</dbReference>
<evidence type="ECO:0000256" key="1">
    <source>
        <dbReference type="SAM" id="Coils"/>
    </source>
</evidence>
<dbReference type="AlphaFoldDB" id="A0A7J7DIB1"/>
<keyword evidence="2" id="KW-0472">Membrane</keyword>
<gene>
    <name evidence="3" type="ORF">HS088_TW06G00275</name>
</gene>
<accession>A0A7J7DIB1</accession>